<dbReference type="AlphaFoldDB" id="A0A6J6C027"/>
<feature type="domain" description="DUF3048" evidence="2">
    <location>
        <begin position="238"/>
        <end position="354"/>
    </location>
</feature>
<dbReference type="InterPro" id="IPR035328">
    <property type="entry name" value="DUF3048_C"/>
</dbReference>
<name>A0A6J6C027_9ZZZZ</name>
<dbReference type="InterPro" id="IPR021416">
    <property type="entry name" value="DUF3048_N"/>
</dbReference>
<dbReference type="Pfam" id="PF17479">
    <property type="entry name" value="DUF3048_C"/>
    <property type="match status" value="1"/>
</dbReference>
<protein>
    <submittedName>
        <fullName evidence="3">Unannotated protein</fullName>
    </submittedName>
</protein>
<gene>
    <name evidence="3" type="ORF">UFOPK1410_00889</name>
</gene>
<evidence type="ECO:0000259" key="1">
    <source>
        <dbReference type="Pfam" id="PF11258"/>
    </source>
</evidence>
<dbReference type="Pfam" id="PF11258">
    <property type="entry name" value="DUF3048"/>
    <property type="match status" value="1"/>
</dbReference>
<sequence>MKNASNTKRARAIRAVLAFATALGLAGSGLGLVSPAEALSTAPKSFSTSPDVVPGESGVVAVKVPAHQKGAYPLKGLKAAALIYVAPVERGFTRHLALYGTDKVPAVVGPVRSLRETDFPLLDQFGKVRVYASGRSLERDIMLNLLSRTKHILRVNSNENLREMYMAPGCVDPFCDFLKGTKIAGRDTGLSMSNANILKEAGLSTGAVPASVKSTAKSIRSMKIIYRKTPYNDPIPRTITWSASKKVWIYEASSRSATIDVVGGKSVAGQTSSATAIIQYTTAKNAGSAFTCRIMPDGGPDSVPYTNSVGKGSGFLLRDGKIYDITWSRSSATATTSYKFKNGSKVKVAGQPWIFLVPTNLSTSSITYSNGSKVAVGSKPSTPKWTFSTSVLKERKSCEAPTSIKVSKASATTTTIKVTTNFDTLNYVPLKGVKVKVKITGKGYVTLTTSAAGTVTVKASSAKVTSATIAKQTVAGQKYAYKVWKK</sequence>
<accession>A0A6J6C027</accession>
<evidence type="ECO:0000259" key="2">
    <source>
        <dbReference type="Pfam" id="PF17479"/>
    </source>
</evidence>
<feature type="domain" description="DUF3048" evidence="1">
    <location>
        <begin position="58"/>
        <end position="141"/>
    </location>
</feature>
<evidence type="ECO:0000313" key="3">
    <source>
        <dbReference type="EMBL" id="CAB4544752.1"/>
    </source>
</evidence>
<dbReference type="InterPro" id="IPR023158">
    <property type="entry name" value="YerB-like_sf"/>
</dbReference>
<dbReference type="Gene3D" id="3.50.90.10">
    <property type="entry name" value="YerB-like"/>
    <property type="match status" value="1"/>
</dbReference>
<dbReference type="SUPFAM" id="SSF159774">
    <property type="entry name" value="YerB-like"/>
    <property type="match status" value="1"/>
</dbReference>
<proteinExistence type="predicted"/>
<dbReference type="EMBL" id="CAEZSH010000128">
    <property type="protein sequence ID" value="CAB4544752.1"/>
    <property type="molecule type" value="Genomic_DNA"/>
</dbReference>
<reference evidence="3" key="1">
    <citation type="submission" date="2020-05" db="EMBL/GenBank/DDBJ databases">
        <authorList>
            <person name="Chiriac C."/>
            <person name="Salcher M."/>
            <person name="Ghai R."/>
            <person name="Kavagutti S V."/>
        </authorList>
    </citation>
    <scope>NUCLEOTIDE SEQUENCE</scope>
</reference>
<organism evidence="3">
    <name type="scientific">freshwater metagenome</name>
    <dbReference type="NCBI Taxonomy" id="449393"/>
    <lineage>
        <taxon>unclassified sequences</taxon>
        <taxon>metagenomes</taxon>
        <taxon>ecological metagenomes</taxon>
    </lineage>
</organism>